<dbReference type="AlphaFoldDB" id="A0A1H2AC62"/>
<dbReference type="OrthoDB" id="197463at2"/>
<dbReference type="InterPro" id="IPR029068">
    <property type="entry name" value="Glyas_Bleomycin-R_OHBP_Dase"/>
</dbReference>
<keyword evidence="3" id="KW-1185">Reference proteome</keyword>
<dbReference type="Gene3D" id="3.10.180.10">
    <property type="entry name" value="2,3-Dihydroxybiphenyl 1,2-Dioxygenase, domain 1"/>
    <property type="match status" value="1"/>
</dbReference>
<name>A0A1H2AC62_9ACTN</name>
<gene>
    <name evidence="2" type="ORF">SAMN04488543_4365</name>
</gene>
<evidence type="ECO:0000259" key="1">
    <source>
        <dbReference type="PROSITE" id="PS51819"/>
    </source>
</evidence>
<dbReference type="PROSITE" id="PS51819">
    <property type="entry name" value="VOC"/>
    <property type="match status" value="1"/>
</dbReference>
<protein>
    <recommendedName>
        <fullName evidence="1">VOC domain-containing protein</fullName>
    </recommendedName>
</protein>
<dbReference type="STRING" id="546871.SAMN04488543_4365"/>
<feature type="domain" description="VOC" evidence="1">
    <location>
        <begin position="8"/>
        <end position="133"/>
    </location>
</feature>
<dbReference type="PANTHER" id="PTHR36437:SF2">
    <property type="entry name" value="GLYOXALASE_BLEOMYCIN RESISTANCE PROTEIN_DIOXYGENASE"/>
    <property type="match status" value="1"/>
</dbReference>
<dbReference type="SUPFAM" id="SSF54593">
    <property type="entry name" value="Glyoxalase/Bleomycin resistance protein/Dihydroxybiphenyl dioxygenase"/>
    <property type="match status" value="1"/>
</dbReference>
<evidence type="ECO:0000313" key="3">
    <source>
        <dbReference type="Proteomes" id="UP000199092"/>
    </source>
</evidence>
<dbReference type="Proteomes" id="UP000199092">
    <property type="component" value="Chromosome I"/>
</dbReference>
<accession>A0A1H2AC62</accession>
<reference evidence="2 3" key="1">
    <citation type="submission" date="2016-10" db="EMBL/GenBank/DDBJ databases">
        <authorList>
            <person name="de Groot N.N."/>
        </authorList>
    </citation>
    <scope>NUCLEOTIDE SEQUENCE [LARGE SCALE GENOMIC DNA]</scope>
    <source>
        <strain evidence="2 3">DSM 21741</strain>
    </source>
</reference>
<proteinExistence type="predicted"/>
<dbReference type="PANTHER" id="PTHR36437">
    <property type="entry name" value="GLYOXALASE/BLEOMYCIN RESISTANCE PROTEIN/DIOXYGENASE"/>
    <property type="match status" value="1"/>
</dbReference>
<dbReference type="RefSeq" id="WP_091416227.1">
    <property type="nucleotide sequence ID" value="NZ_LT629749.1"/>
</dbReference>
<organism evidence="2 3">
    <name type="scientific">Friedmanniella luteola</name>
    <dbReference type="NCBI Taxonomy" id="546871"/>
    <lineage>
        <taxon>Bacteria</taxon>
        <taxon>Bacillati</taxon>
        <taxon>Actinomycetota</taxon>
        <taxon>Actinomycetes</taxon>
        <taxon>Propionibacteriales</taxon>
        <taxon>Nocardioidaceae</taxon>
        <taxon>Friedmanniella</taxon>
    </lineage>
</organism>
<sequence>MTTEPAPRIVLTSIHVDDQARARAFYTDVLGFRLKHDLPLGEHRWLTVVSAQDPDGVELLLEPDDHPAARAYQAALTADGIPSGSFAVDDVRAVVAVLEARGVRVVQPPTEMGPVVTAVIDDTCGNLLQLTAPSALAPLTRGEGS</sequence>
<dbReference type="Pfam" id="PF00903">
    <property type="entry name" value="Glyoxalase"/>
    <property type="match status" value="1"/>
</dbReference>
<dbReference type="EMBL" id="LT629749">
    <property type="protein sequence ID" value="SDT43342.1"/>
    <property type="molecule type" value="Genomic_DNA"/>
</dbReference>
<dbReference type="InterPro" id="IPR037523">
    <property type="entry name" value="VOC_core"/>
</dbReference>
<evidence type="ECO:0000313" key="2">
    <source>
        <dbReference type="EMBL" id="SDT43342.1"/>
    </source>
</evidence>
<dbReference type="InterPro" id="IPR004360">
    <property type="entry name" value="Glyas_Fos-R_dOase_dom"/>
</dbReference>